<feature type="coiled-coil region" evidence="5">
    <location>
        <begin position="108"/>
        <end position="135"/>
    </location>
</feature>
<feature type="coiled-coil region" evidence="5">
    <location>
        <begin position="164"/>
        <end position="198"/>
    </location>
</feature>
<evidence type="ECO:0000256" key="1">
    <source>
        <dbReference type="ARBA" id="ARBA00022723"/>
    </source>
</evidence>
<protein>
    <submittedName>
        <fullName evidence="8">Zinc finger protein</fullName>
    </submittedName>
</protein>
<proteinExistence type="predicted"/>
<dbReference type="SUPFAM" id="SSF57850">
    <property type="entry name" value="RING/U-box"/>
    <property type="match status" value="1"/>
</dbReference>
<evidence type="ECO:0000256" key="6">
    <source>
        <dbReference type="SAM" id="MobiDB-lite"/>
    </source>
</evidence>
<dbReference type="AlphaFoldDB" id="A0A200R2K9"/>
<dbReference type="GO" id="GO:0008270">
    <property type="term" value="F:zinc ion binding"/>
    <property type="evidence" value="ECO:0007669"/>
    <property type="project" value="UniProtKB-KW"/>
</dbReference>
<dbReference type="STRING" id="56857.A0A200R2K9"/>
<keyword evidence="1" id="KW-0479">Metal-binding</keyword>
<dbReference type="EMBL" id="MVGT01000457">
    <property type="protein sequence ID" value="OVA16954.1"/>
    <property type="molecule type" value="Genomic_DNA"/>
</dbReference>
<evidence type="ECO:0000256" key="5">
    <source>
        <dbReference type="SAM" id="Coils"/>
    </source>
</evidence>
<dbReference type="PROSITE" id="PS50089">
    <property type="entry name" value="ZF_RING_2"/>
    <property type="match status" value="1"/>
</dbReference>
<evidence type="ECO:0000313" key="9">
    <source>
        <dbReference type="Proteomes" id="UP000195402"/>
    </source>
</evidence>
<dbReference type="OMA" id="EHFFGKA"/>
<dbReference type="InterPro" id="IPR011016">
    <property type="entry name" value="Znf_RING-CH"/>
</dbReference>
<dbReference type="InterPro" id="IPR013083">
    <property type="entry name" value="Znf_RING/FYVE/PHD"/>
</dbReference>
<dbReference type="SMART" id="SM00744">
    <property type="entry name" value="RINGv"/>
    <property type="match status" value="1"/>
</dbReference>
<keyword evidence="2 4" id="KW-0863">Zinc-finger</keyword>
<dbReference type="PANTHER" id="PTHR47344">
    <property type="entry name" value="RING ZINC FINGER PROTEIN-RELATED"/>
    <property type="match status" value="1"/>
</dbReference>
<keyword evidence="3" id="KW-0862">Zinc</keyword>
<name>A0A200R2K9_MACCD</name>
<dbReference type="Gene3D" id="3.30.40.10">
    <property type="entry name" value="Zinc/RING finger domain, C3HC4 (zinc finger)"/>
    <property type="match status" value="1"/>
</dbReference>
<keyword evidence="5" id="KW-0175">Coiled coil</keyword>
<evidence type="ECO:0000256" key="4">
    <source>
        <dbReference type="PROSITE-ProRule" id="PRU00175"/>
    </source>
</evidence>
<feature type="region of interest" description="Disordered" evidence="6">
    <location>
        <begin position="298"/>
        <end position="353"/>
    </location>
</feature>
<dbReference type="InterPro" id="IPR001841">
    <property type="entry name" value="Znf_RING"/>
</dbReference>
<dbReference type="Proteomes" id="UP000195402">
    <property type="component" value="Unassembled WGS sequence"/>
</dbReference>
<dbReference type="CDD" id="cd16448">
    <property type="entry name" value="RING-H2"/>
    <property type="match status" value="1"/>
</dbReference>
<dbReference type="SMART" id="SM00184">
    <property type="entry name" value="RING"/>
    <property type="match status" value="1"/>
</dbReference>
<gene>
    <name evidence="8" type="ORF">BVC80_737g29</name>
</gene>
<reference evidence="8 9" key="1">
    <citation type="journal article" date="2017" name="Mol. Plant">
        <title>The Genome of Medicinal Plant Macleaya cordata Provides New Insights into Benzylisoquinoline Alkaloids Metabolism.</title>
        <authorList>
            <person name="Liu X."/>
            <person name="Liu Y."/>
            <person name="Huang P."/>
            <person name="Ma Y."/>
            <person name="Qing Z."/>
            <person name="Tang Q."/>
            <person name="Cao H."/>
            <person name="Cheng P."/>
            <person name="Zheng Y."/>
            <person name="Yuan Z."/>
            <person name="Zhou Y."/>
            <person name="Liu J."/>
            <person name="Tang Z."/>
            <person name="Zhuo Y."/>
            <person name="Zhang Y."/>
            <person name="Yu L."/>
            <person name="Huang J."/>
            <person name="Yang P."/>
            <person name="Peng Q."/>
            <person name="Zhang J."/>
            <person name="Jiang W."/>
            <person name="Zhang Z."/>
            <person name="Lin K."/>
            <person name="Ro D.K."/>
            <person name="Chen X."/>
            <person name="Xiong X."/>
            <person name="Shang Y."/>
            <person name="Huang S."/>
            <person name="Zeng J."/>
        </authorList>
    </citation>
    <scope>NUCLEOTIDE SEQUENCE [LARGE SCALE GENOMIC DNA]</scope>
    <source>
        <strain evidence="9">cv. BLH2017</strain>
        <tissue evidence="8">Root</tissue>
    </source>
</reference>
<dbReference type="OrthoDB" id="8062037at2759"/>
<sequence>MSDGGNAFGKTICTICYEDLKPLIEDLQSISICGHVFHELCLQQWLEYCNAKKTTCPVCKQKCCQDNISRLYFQSIGDPNELIISQKSSIRGRGEDEEEDPVLLRKEVKKLEAKLSGLSTAFERQQQDLKELNEELCICKEEAKTEAVLKNEALQQKALIQKSLKSRSEELVKAESECSKLQQRNMALAKELAALKLVSDLNLEEEEVLKLASFGHGTNNKDTIDVLKKSLVLRNKSYKELMAQCNLLGRGETRSLKKLEKAKEKMKKLKTRVHELEMALEEKENEVLRALKTSKKTSREGVDVNGVKRTSNFPGINKCPSEDQMEQSTEPLPNSNQSGGLTNHPSQFTKTGSSDLHKDVGFACKKATDIIDIDPVRGFSSLTNQNSSELYPAVLVSSSSFLKPQTNANFSEDISLQKSCVSRPKSASDTKTGDSMHGQNSRGRFPGSNIGAGNDVSNVSVGAMEEDEMQIGQKSSGPDIVILDKITSDPPLPQIRKEASCPVPTSTIGEQCFAGGLIGPDGANRYLGKWCKRTQSDTPQSSSPVVQESGTSVGDLIAAGADGRGGRIKVLRSQKQLDIKVTSVLTKRCKYGAKQSGQQSQGCLQIEHFFGKANRS</sequence>
<evidence type="ECO:0000256" key="2">
    <source>
        <dbReference type="ARBA" id="ARBA00022771"/>
    </source>
</evidence>
<dbReference type="FunCoup" id="A0A200R2K9">
    <property type="interactions" value="88"/>
</dbReference>
<accession>A0A200R2K9</accession>
<feature type="region of interest" description="Disordered" evidence="6">
    <location>
        <begin position="421"/>
        <end position="454"/>
    </location>
</feature>
<feature type="domain" description="RING-type" evidence="7">
    <location>
        <begin position="13"/>
        <end position="60"/>
    </location>
</feature>
<dbReference type="Pfam" id="PF13639">
    <property type="entry name" value="zf-RING_2"/>
    <property type="match status" value="1"/>
</dbReference>
<dbReference type="PANTHER" id="PTHR47344:SF1">
    <property type="entry name" value="RING ZINC FINGER PROTEIN-RELATED"/>
    <property type="match status" value="1"/>
</dbReference>
<evidence type="ECO:0000259" key="7">
    <source>
        <dbReference type="PROSITE" id="PS50089"/>
    </source>
</evidence>
<evidence type="ECO:0000256" key="3">
    <source>
        <dbReference type="ARBA" id="ARBA00022833"/>
    </source>
</evidence>
<comment type="caution">
    <text evidence="8">The sequence shown here is derived from an EMBL/GenBank/DDBJ whole genome shotgun (WGS) entry which is preliminary data.</text>
</comment>
<keyword evidence="9" id="KW-1185">Reference proteome</keyword>
<organism evidence="8 9">
    <name type="scientific">Macleaya cordata</name>
    <name type="common">Five-seeded plume-poppy</name>
    <name type="synonym">Bocconia cordata</name>
    <dbReference type="NCBI Taxonomy" id="56857"/>
    <lineage>
        <taxon>Eukaryota</taxon>
        <taxon>Viridiplantae</taxon>
        <taxon>Streptophyta</taxon>
        <taxon>Embryophyta</taxon>
        <taxon>Tracheophyta</taxon>
        <taxon>Spermatophyta</taxon>
        <taxon>Magnoliopsida</taxon>
        <taxon>Ranunculales</taxon>
        <taxon>Papaveraceae</taxon>
        <taxon>Papaveroideae</taxon>
        <taxon>Macleaya</taxon>
    </lineage>
</organism>
<feature type="compositionally biased region" description="Polar residues" evidence="6">
    <location>
        <begin position="326"/>
        <end position="353"/>
    </location>
</feature>
<evidence type="ECO:0000313" key="8">
    <source>
        <dbReference type="EMBL" id="OVA16954.1"/>
    </source>
</evidence>
<dbReference type="InParanoid" id="A0A200R2K9"/>